<dbReference type="EMBL" id="LFZS01000049">
    <property type="protein sequence ID" value="ONN48987.1"/>
    <property type="molecule type" value="Genomic_DNA"/>
</dbReference>
<name>A0A1V2UPL8_9GAMM</name>
<dbReference type="Proteomes" id="UP000189376">
    <property type="component" value="Unassembled WGS sequence"/>
</dbReference>
<sequence>MEINGIEYTIGRLNAVDQFHVSRKIAPIVPQLLPIIAEVAKGDLTKAIAAIEENEKKVKKAEESGEDEKTSLELDAIPDLGDLKPLAEAFSPLMEVFASMPEEDVNFIIYKCLSVVKRGGAVVCRNNTIMFDDLDMTQLLPLVIATIRINLGNFILGLLTQASSMQKQPQ</sequence>
<gene>
    <name evidence="1" type="ORF">AC058_20235</name>
</gene>
<comment type="caution">
    <text evidence="1">The sequence shown here is derived from an EMBL/GenBank/DDBJ whole genome shotgun (WGS) entry which is preliminary data.</text>
</comment>
<dbReference type="InterPro" id="IPR049156">
    <property type="entry name" value="Phage_chap_TAC_15-like"/>
</dbReference>
<proteinExistence type="predicted"/>
<accession>A0A1V2UPL8</accession>
<keyword evidence="2" id="KW-1185">Reference proteome</keyword>
<evidence type="ECO:0008006" key="3">
    <source>
        <dbReference type="Google" id="ProtNLM"/>
    </source>
</evidence>
<dbReference type="Pfam" id="PF21822">
    <property type="entry name" value="Phage_TAC_15"/>
    <property type="match status" value="1"/>
</dbReference>
<dbReference type="AlphaFoldDB" id="A0A1V2UPL8"/>
<reference evidence="1 2" key="1">
    <citation type="submission" date="2015-07" db="EMBL/GenBank/DDBJ databases">
        <title>Acinetobacter yuneri, a novel member of Acinetobacter calcoaceticus-Acinetobacter baumannii complex isolated from clinical specimen.</title>
        <authorList>
            <person name="Yu Y."/>
        </authorList>
    </citation>
    <scope>NUCLEOTIDE SEQUENCE [LARGE SCALE GENOMIC DNA]</scope>
    <source>
        <strain evidence="1 2">A362</strain>
    </source>
</reference>
<evidence type="ECO:0000313" key="1">
    <source>
        <dbReference type="EMBL" id="ONN48987.1"/>
    </source>
</evidence>
<organism evidence="1 2">
    <name type="scientific">Acinetobacter genomosp. 33YU</name>
    <dbReference type="NCBI Taxonomy" id="1675530"/>
    <lineage>
        <taxon>Bacteria</taxon>
        <taxon>Pseudomonadati</taxon>
        <taxon>Pseudomonadota</taxon>
        <taxon>Gammaproteobacteria</taxon>
        <taxon>Moraxellales</taxon>
        <taxon>Moraxellaceae</taxon>
        <taxon>Acinetobacter</taxon>
    </lineage>
</organism>
<protein>
    <recommendedName>
        <fullName evidence="3">Bacteriophage protein</fullName>
    </recommendedName>
</protein>
<dbReference type="RefSeq" id="WP_077170326.1">
    <property type="nucleotide sequence ID" value="NZ_LFZS01000049.1"/>
</dbReference>
<evidence type="ECO:0000313" key="2">
    <source>
        <dbReference type="Proteomes" id="UP000189376"/>
    </source>
</evidence>